<evidence type="ECO:0000256" key="5">
    <source>
        <dbReference type="ARBA" id="ARBA00022490"/>
    </source>
</evidence>
<dbReference type="InterPro" id="IPR040072">
    <property type="entry name" value="Methyltransferase_A"/>
</dbReference>
<dbReference type="SUPFAM" id="SSF102114">
    <property type="entry name" value="Radical SAM enzymes"/>
    <property type="match status" value="1"/>
</dbReference>
<dbReference type="InterPro" id="IPR007197">
    <property type="entry name" value="rSAM"/>
</dbReference>
<dbReference type="Pfam" id="PF04055">
    <property type="entry name" value="Radical_SAM"/>
    <property type="match status" value="1"/>
</dbReference>
<evidence type="ECO:0000256" key="12">
    <source>
        <dbReference type="ARBA" id="ARBA00023157"/>
    </source>
</evidence>
<keyword evidence="6 14" id="KW-0489">Methyltransferase</keyword>
<dbReference type="SFLD" id="SFLDF00275">
    <property type="entry name" value="adenosine_C2_methyltransferase"/>
    <property type="match status" value="1"/>
</dbReference>
<dbReference type="PANTHER" id="PTHR30544">
    <property type="entry name" value="23S RRNA METHYLTRANSFERASE"/>
    <property type="match status" value="1"/>
</dbReference>
<dbReference type="InterPro" id="IPR058240">
    <property type="entry name" value="rSAM_sf"/>
</dbReference>
<dbReference type="GO" id="GO:0032259">
    <property type="term" value="P:methylation"/>
    <property type="evidence" value="ECO:0007669"/>
    <property type="project" value="UniProtKB-KW"/>
</dbReference>
<organism evidence="14 15">
    <name type="scientific">Geothrix limicola</name>
    <dbReference type="NCBI Taxonomy" id="2927978"/>
    <lineage>
        <taxon>Bacteria</taxon>
        <taxon>Pseudomonadati</taxon>
        <taxon>Acidobacteriota</taxon>
        <taxon>Holophagae</taxon>
        <taxon>Holophagales</taxon>
        <taxon>Holophagaceae</taxon>
        <taxon>Geothrix</taxon>
    </lineage>
</organism>
<reference evidence="14 15" key="1">
    <citation type="journal article" date="2023" name="Antonie Van Leeuwenhoek">
        <title>Mesoterricola silvestris gen. nov., sp. nov., Mesoterricola sediminis sp. nov., Geothrix oryzae sp. nov., Geothrix edaphica sp. nov., Geothrix rubra sp. nov., and Geothrix limicola sp. nov., six novel members of Acidobacteriota isolated from soils.</title>
        <authorList>
            <person name="Itoh H."/>
            <person name="Sugisawa Y."/>
            <person name="Mise K."/>
            <person name="Xu Z."/>
            <person name="Kuniyasu M."/>
            <person name="Ushijima N."/>
            <person name="Kawano K."/>
            <person name="Kobayashi E."/>
            <person name="Shiratori Y."/>
            <person name="Masuda Y."/>
            <person name="Senoo K."/>
        </authorList>
    </citation>
    <scope>NUCLEOTIDE SEQUENCE [LARGE SCALE GENOMIC DNA]</scope>
    <source>
        <strain evidence="14 15">Red804</strain>
    </source>
</reference>
<keyword evidence="8" id="KW-0949">S-adenosyl-L-methionine</keyword>
<evidence type="ECO:0000256" key="9">
    <source>
        <dbReference type="ARBA" id="ARBA00022723"/>
    </source>
</evidence>
<evidence type="ECO:0000256" key="1">
    <source>
        <dbReference type="ARBA" id="ARBA00001966"/>
    </source>
</evidence>
<comment type="cofactor">
    <cofactor evidence="1">
        <name>[4Fe-4S] cluster</name>
        <dbReference type="ChEBI" id="CHEBI:49883"/>
    </cofactor>
</comment>
<dbReference type="PANTHER" id="PTHR30544:SF9">
    <property type="entry name" value="RADICAL SAM SUPERFAMILY PROTEIN"/>
    <property type="match status" value="1"/>
</dbReference>
<dbReference type="CDD" id="cd01335">
    <property type="entry name" value="Radical_SAM"/>
    <property type="match status" value="1"/>
</dbReference>
<evidence type="ECO:0000256" key="6">
    <source>
        <dbReference type="ARBA" id="ARBA00022603"/>
    </source>
</evidence>
<keyword evidence="12" id="KW-1015">Disulfide bond</keyword>
<evidence type="ECO:0000313" key="14">
    <source>
        <dbReference type="EMBL" id="GLH72794.1"/>
    </source>
</evidence>
<comment type="similarity">
    <text evidence="3">Belongs to the radical SAM superfamily. RlmN family.</text>
</comment>
<comment type="caution">
    <text evidence="14">The sequence shown here is derived from an EMBL/GenBank/DDBJ whole genome shotgun (WGS) entry which is preliminary data.</text>
</comment>
<evidence type="ECO:0000256" key="2">
    <source>
        <dbReference type="ARBA" id="ARBA00004496"/>
    </source>
</evidence>
<keyword evidence="15" id="KW-1185">Reference proteome</keyword>
<keyword evidence="4" id="KW-0004">4Fe-4S</keyword>
<dbReference type="SFLD" id="SFLDS00029">
    <property type="entry name" value="Radical_SAM"/>
    <property type="match status" value="1"/>
</dbReference>
<protein>
    <submittedName>
        <fullName evidence="14">Dual-specificity RNA methyltransferase RlmN</fullName>
    </submittedName>
</protein>
<keyword evidence="7" id="KW-0808">Transferase</keyword>
<dbReference type="Gene3D" id="3.20.20.70">
    <property type="entry name" value="Aldolase class I"/>
    <property type="match status" value="1"/>
</dbReference>
<keyword evidence="5" id="KW-0963">Cytoplasm</keyword>
<evidence type="ECO:0000256" key="11">
    <source>
        <dbReference type="ARBA" id="ARBA00023014"/>
    </source>
</evidence>
<dbReference type="PIRSF" id="PIRSF006004">
    <property type="entry name" value="CHP00048"/>
    <property type="match status" value="1"/>
</dbReference>
<dbReference type="EMBL" id="BSDE01000002">
    <property type="protein sequence ID" value="GLH72794.1"/>
    <property type="molecule type" value="Genomic_DNA"/>
</dbReference>
<comment type="subcellular location">
    <subcellularLocation>
        <location evidence="2">Cytoplasm</location>
    </subcellularLocation>
</comment>
<evidence type="ECO:0000256" key="3">
    <source>
        <dbReference type="ARBA" id="ARBA00007544"/>
    </source>
</evidence>
<gene>
    <name evidence="14" type="primary">rlmN_1</name>
    <name evidence="14" type="ORF">GETHLI_12960</name>
</gene>
<proteinExistence type="inferred from homology"/>
<sequence length="360" mass="39652">MPWDQPAPEREGLPSAWSLFPEDLEALGCPGSALETFRRLHRPWTWKDGAPELGVSIRRWLSGVADLNLPRLAEKQPSEDGSTKLALELADGKRIEAVHMPRKVRNPRVTYCISSQVGCAMGCTFCATGSMGILRNLQPGEILGQVLSLMSELGPDRGHLLTLVFMGMGEPLHNLDNLHRAIRLMCHPAGLGLGKNRITVSTSGLVSGIEKLALLEPRPLLALSLNATTDEARSRTMPVNRVWNLARLRRALDTWGAKRGEKFCFEYVLLAGENDTEADAERLADWLGDLRSGHNLNLIPMNEHAASSFHQPSEDRVQQFAEWLKARGCFVTVRRSRGRDVQGACGQLVKGKAGSPTENT</sequence>
<keyword evidence="11" id="KW-0411">Iron-sulfur</keyword>
<dbReference type="PROSITE" id="PS51918">
    <property type="entry name" value="RADICAL_SAM"/>
    <property type="match status" value="1"/>
</dbReference>
<evidence type="ECO:0000259" key="13">
    <source>
        <dbReference type="PROSITE" id="PS51918"/>
    </source>
</evidence>
<evidence type="ECO:0000256" key="10">
    <source>
        <dbReference type="ARBA" id="ARBA00023004"/>
    </source>
</evidence>
<evidence type="ECO:0000256" key="7">
    <source>
        <dbReference type="ARBA" id="ARBA00022679"/>
    </source>
</evidence>
<accession>A0ABQ5QFG7</accession>
<dbReference type="InterPro" id="IPR004383">
    <property type="entry name" value="rRNA_lsu_MTrfase_RlmN/Cfr"/>
</dbReference>
<keyword evidence="9" id="KW-0479">Metal-binding</keyword>
<feature type="domain" description="Radical SAM core" evidence="13">
    <location>
        <begin position="105"/>
        <end position="340"/>
    </location>
</feature>
<evidence type="ECO:0000313" key="15">
    <source>
        <dbReference type="Proteomes" id="UP001165069"/>
    </source>
</evidence>
<keyword evidence="10" id="KW-0408">Iron</keyword>
<evidence type="ECO:0000256" key="8">
    <source>
        <dbReference type="ARBA" id="ARBA00022691"/>
    </source>
</evidence>
<dbReference type="GO" id="GO:0008168">
    <property type="term" value="F:methyltransferase activity"/>
    <property type="evidence" value="ECO:0007669"/>
    <property type="project" value="UniProtKB-KW"/>
</dbReference>
<dbReference type="Proteomes" id="UP001165069">
    <property type="component" value="Unassembled WGS sequence"/>
</dbReference>
<name>A0ABQ5QFG7_9BACT</name>
<dbReference type="InterPro" id="IPR013785">
    <property type="entry name" value="Aldolase_TIM"/>
</dbReference>
<evidence type="ECO:0000256" key="4">
    <source>
        <dbReference type="ARBA" id="ARBA00022485"/>
    </source>
</evidence>
<dbReference type="SFLD" id="SFLDG01062">
    <property type="entry name" value="methyltransferase_(Class_A)"/>
    <property type="match status" value="1"/>
</dbReference>